<dbReference type="EMBL" id="AVOT02012834">
    <property type="protein sequence ID" value="MBW0494940.1"/>
    <property type="molecule type" value="Genomic_DNA"/>
</dbReference>
<name>A0A9Q3D3E1_9BASI</name>
<dbReference type="Proteomes" id="UP000765509">
    <property type="component" value="Unassembled WGS sequence"/>
</dbReference>
<protein>
    <submittedName>
        <fullName evidence="1">Uncharacterized protein</fullName>
    </submittedName>
</protein>
<accession>A0A9Q3D3E1</accession>
<dbReference type="AlphaFoldDB" id="A0A9Q3D3E1"/>
<evidence type="ECO:0000313" key="1">
    <source>
        <dbReference type="EMBL" id="MBW0494940.1"/>
    </source>
</evidence>
<comment type="caution">
    <text evidence="1">The sequence shown here is derived from an EMBL/GenBank/DDBJ whole genome shotgun (WGS) entry which is preliminary data.</text>
</comment>
<gene>
    <name evidence="1" type="ORF">O181_034655</name>
</gene>
<organism evidence="1 2">
    <name type="scientific">Austropuccinia psidii MF-1</name>
    <dbReference type="NCBI Taxonomy" id="1389203"/>
    <lineage>
        <taxon>Eukaryota</taxon>
        <taxon>Fungi</taxon>
        <taxon>Dikarya</taxon>
        <taxon>Basidiomycota</taxon>
        <taxon>Pucciniomycotina</taxon>
        <taxon>Pucciniomycetes</taxon>
        <taxon>Pucciniales</taxon>
        <taxon>Sphaerophragmiaceae</taxon>
        <taxon>Austropuccinia</taxon>
    </lineage>
</organism>
<sequence length="170" mass="19694">MPICKPQALGWQTGPPREFSFCNMKHLVRNTPGKEFPKAKGDDAMINFTHKTQELSLSPEVVKFGQDLPDKKWANNLKGQFEYSTSEYELPNIIYNQLNNTEETLQILVDGNEKINGNLFKAEPQRKRIGFSEHHELSDEEIINEAEKDMKIIEKKVQKTHTIKQPRRTL</sequence>
<reference evidence="1" key="1">
    <citation type="submission" date="2021-03" db="EMBL/GenBank/DDBJ databases">
        <title>Draft genome sequence of rust myrtle Austropuccinia psidii MF-1, a brazilian biotype.</title>
        <authorList>
            <person name="Quecine M.C."/>
            <person name="Pachon D.M.R."/>
            <person name="Bonatelli M.L."/>
            <person name="Correr F.H."/>
            <person name="Franceschini L.M."/>
            <person name="Leite T.F."/>
            <person name="Margarido G.R.A."/>
            <person name="Almeida C.A."/>
            <person name="Ferrarezi J.A."/>
            <person name="Labate C.A."/>
        </authorList>
    </citation>
    <scope>NUCLEOTIDE SEQUENCE</scope>
    <source>
        <strain evidence="1">MF-1</strain>
    </source>
</reference>
<keyword evidence="2" id="KW-1185">Reference proteome</keyword>
<evidence type="ECO:0000313" key="2">
    <source>
        <dbReference type="Proteomes" id="UP000765509"/>
    </source>
</evidence>
<proteinExistence type="predicted"/>